<evidence type="ECO:0000313" key="1">
    <source>
        <dbReference type="EMBL" id="MPC99083.1"/>
    </source>
</evidence>
<name>A0A5B7JX99_PORTR</name>
<dbReference type="EMBL" id="VSRR010116904">
    <property type="protein sequence ID" value="MPC99083.1"/>
    <property type="molecule type" value="Genomic_DNA"/>
</dbReference>
<proteinExistence type="predicted"/>
<keyword evidence="2" id="KW-1185">Reference proteome</keyword>
<dbReference type="Proteomes" id="UP000324222">
    <property type="component" value="Unassembled WGS sequence"/>
</dbReference>
<reference evidence="1 2" key="1">
    <citation type="submission" date="2019-05" db="EMBL/GenBank/DDBJ databases">
        <title>Another draft genome of Portunus trituberculatus and its Hox gene families provides insights of decapod evolution.</title>
        <authorList>
            <person name="Jeong J.-H."/>
            <person name="Song I."/>
            <person name="Kim S."/>
            <person name="Choi T."/>
            <person name="Kim D."/>
            <person name="Ryu S."/>
            <person name="Kim W."/>
        </authorList>
    </citation>
    <scope>NUCLEOTIDE SEQUENCE [LARGE SCALE GENOMIC DNA]</scope>
    <source>
        <tissue evidence="1">Muscle</tissue>
    </source>
</reference>
<accession>A0A5B7JX99</accession>
<sequence>MTFATGRSRTTRQTN</sequence>
<comment type="caution">
    <text evidence="1">The sequence shown here is derived from an EMBL/GenBank/DDBJ whole genome shotgun (WGS) entry which is preliminary data.</text>
</comment>
<gene>
    <name evidence="1" type="ORF">E2C01_094478</name>
</gene>
<evidence type="ECO:0000313" key="2">
    <source>
        <dbReference type="Proteomes" id="UP000324222"/>
    </source>
</evidence>
<organism evidence="1 2">
    <name type="scientific">Portunus trituberculatus</name>
    <name type="common">Swimming crab</name>
    <name type="synonym">Neptunus trituberculatus</name>
    <dbReference type="NCBI Taxonomy" id="210409"/>
    <lineage>
        <taxon>Eukaryota</taxon>
        <taxon>Metazoa</taxon>
        <taxon>Ecdysozoa</taxon>
        <taxon>Arthropoda</taxon>
        <taxon>Crustacea</taxon>
        <taxon>Multicrustacea</taxon>
        <taxon>Malacostraca</taxon>
        <taxon>Eumalacostraca</taxon>
        <taxon>Eucarida</taxon>
        <taxon>Decapoda</taxon>
        <taxon>Pleocyemata</taxon>
        <taxon>Brachyura</taxon>
        <taxon>Eubrachyura</taxon>
        <taxon>Portunoidea</taxon>
        <taxon>Portunidae</taxon>
        <taxon>Portuninae</taxon>
        <taxon>Portunus</taxon>
    </lineage>
</organism>
<protein>
    <submittedName>
        <fullName evidence="1">Uncharacterized protein</fullName>
    </submittedName>
</protein>